<feature type="transmembrane region" description="Helical" evidence="1">
    <location>
        <begin position="156"/>
        <end position="176"/>
    </location>
</feature>
<gene>
    <name evidence="2" type="ORF">N5A56_014025</name>
</gene>
<evidence type="ECO:0000313" key="2">
    <source>
        <dbReference type="EMBL" id="MDD7915464.1"/>
    </source>
</evidence>
<feature type="transmembrane region" description="Helical" evidence="1">
    <location>
        <begin position="125"/>
        <end position="144"/>
    </location>
</feature>
<dbReference type="RefSeq" id="WP_265726012.1">
    <property type="nucleotide sequence ID" value="NZ_JAOSLC020000003.1"/>
</dbReference>
<evidence type="ECO:0008006" key="4">
    <source>
        <dbReference type="Google" id="ProtNLM"/>
    </source>
</evidence>
<evidence type="ECO:0000313" key="3">
    <source>
        <dbReference type="Proteomes" id="UP001151478"/>
    </source>
</evidence>
<feature type="transmembrane region" description="Helical" evidence="1">
    <location>
        <begin position="92"/>
        <end position="113"/>
    </location>
</feature>
<dbReference type="EMBL" id="JAOSLC020000003">
    <property type="protein sequence ID" value="MDD7915464.1"/>
    <property type="molecule type" value="Genomic_DNA"/>
</dbReference>
<sequence>MELTKEEIHKVEAFLKQKNFDFIDLKVEILDHILSDIENLIIKDHSFEDAFVMTKIRWEKHFRETSSFYFGIQFSESKIVVKKAIKIFKPFFFLYLTAYVLPIIITTNFSITFSKNTIGFINTSLNVLNILFLLYSIFIFIKVIKTKIKTTYRFILKTQYAGIIFLLISLLIGNHFNDDGSFIPFLISFQIAGFAVAYICSYFYKKHKEAIKKYKIS</sequence>
<keyword evidence="1" id="KW-0472">Membrane</keyword>
<dbReference type="Proteomes" id="UP001151478">
    <property type="component" value="Unassembled WGS sequence"/>
</dbReference>
<keyword evidence="1" id="KW-1133">Transmembrane helix</keyword>
<protein>
    <recommendedName>
        <fullName evidence="4">DUF1129 family protein</fullName>
    </recommendedName>
</protein>
<evidence type="ECO:0000256" key="1">
    <source>
        <dbReference type="SAM" id="Phobius"/>
    </source>
</evidence>
<name>A0ABT5SBH8_9FLAO</name>
<accession>A0ABT5SBH8</accession>
<reference evidence="2" key="1">
    <citation type="submission" date="2023-02" db="EMBL/GenBank/DDBJ databases">
        <title>Polaribacter ponticola sp. nov., isolated from seawater.</title>
        <authorList>
            <person name="Baek J.H."/>
            <person name="Kim J.M."/>
            <person name="Choi D.G."/>
            <person name="Jeon C.O."/>
        </authorList>
    </citation>
    <scope>NUCLEOTIDE SEQUENCE</scope>
    <source>
        <strain evidence="2">MSW5</strain>
    </source>
</reference>
<feature type="transmembrane region" description="Helical" evidence="1">
    <location>
        <begin position="182"/>
        <end position="204"/>
    </location>
</feature>
<keyword evidence="1" id="KW-0812">Transmembrane</keyword>
<organism evidence="2 3">
    <name type="scientific">Polaribacter ponticola</name>
    <dbReference type="NCBI Taxonomy" id="2978475"/>
    <lineage>
        <taxon>Bacteria</taxon>
        <taxon>Pseudomonadati</taxon>
        <taxon>Bacteroidota</taxon>
        <taxon>Flavobacteriia</taxon>
        <taxon>Flavobacteriales</taxon>
        <taxon>Flavobacteriaceae</taxon>
    </lineage>
</organism>
<proteinExistence type="predicted"/>
<keyword evidence="3" id="KW-1185">Reference proteome</keyword>
<comment type="caution">
    <text evidence="2">The sequence shown here is derived from an EMBL/GenBank/DDBJ whole genome shotgun (WGS) entry which is preliminary data.</text>
</comment>